<evidence type="ECO:0000313" key="3">
    <source>
        <dbReference type="Proteomes" id="UP000004200"/>
    </source>
</evidence>
<dbReference type="Gene3D" id="3.20.20.140">
    <property type="entry name" value="Metal-dependent hydrolases"/>
    <property type="match status" value="1"/>
</dbReference>
<keyword evidence="3" id="KW-1185">Reference proteome</keyword>
<dbReference type="SUPFAM" id="SSF51556">
    <property type="entry name" value="Metallo-dependent hydrolases"/>
    <property type="match status" value="1"/>
</dbReference>
<proteinExistence type="predicted"/>
<evidence type="ECO:0000259" key="1">
    <source>
        <dbReference type="Pfam" id="PF04909"/>
    </source>
</evidence>
<dbReference type="EMBL" id="AFWT01000002">
    <property type="protein sequence ID" value="EGV33727.1"/>
    <property type="molecule type" value="Genomic_DNA"/>
</dbReference>
<sequence>MRKIFDAHFHIIDPNFPLWANAGFVPEPFGVGDYLDRAASLGVVGGAVVSGSFQRFDQGYLLAALERLGPGFVGVTQLPATVSERAIKRLDARGIRGLRFNLRRGGSMSLRTVESLAARVHDLVGWHSEVYADTGDLSDLEPLLRRLSVVSIDHLGLSKRGLPRLLRLVEQGVRVKASGFGRVDFDVGDALLAIHRSNPRALMFGTDLPSTRAPRPFLNADLSLVIDVLGEEGARLVLWENASDFYSKERGSPGQATIRR</sequence>
<accession>G2DWM7</accession>
<dbReference type="InterPro" id="IPR052358">
    <property type="entry name" value="Aro_Compnd_Degr_Hydrolases"/>
</dbReference>
<reference evidence="2 3" key="1">
    <citation type="submission" date="2011-06" db="EMBL/GenBank/DDBJ databases">
        <title>The draft genome of Thiorhodococcus drewsii AZ1.</title>
        <authorList>
            <consortium name="US DOE Joint Genome Institute (JGI-PGF)"/>
            <person name="Lucas S."/>
            <person name="Han J."/>
            <person name="Lapidus A."/>
            <person name="Cheng J.-F."/>
            <person name="Goodwin L."/>
            <person name="Pitluck S."/>
            <person name="Peters L."/>
            <person name="Land M.L."/>
            <person name="Hauser L."/>
            <person name="Vogl K."/>
            <person name="Liu Z."/>
            <person name="Imhoff J."/>
            <person name="Thiel V."/>
            <person name="Frigaard N.-U."/>
            <person name="Bryant D.A."/>
            <person name="Woyke T.J."/>
        </authorList>
    </citation>
    <scope>NUCLEOTIDE SEQUENCE [LARGE SCALE GENOMIC DNA]</scope>
    <source>
        <strain evidence="2 3">AZ1</strain>
    </source>
</reference>
<dbReference type="STRING" id="765913.ThidrDRAFT_0416"/>
<dbReference type="eggNOG" id="COG3618">
    <property type="taxonomic scope" value="Bacteria"/>
</dbReference>
<keyword evidence="2" id="KW-0378">Hydrolase</keyword>
<dbReference type="InterPro" id="IPR006680">
    <property type="entry name" value="Amidohydro-rel"/>
</dbReference>
<dbReference type="Proteomes" id="UP000004200">
    <property type="component" value="Unassembled WGS sequence"/>
</dbReference>
<dbReference type="PANTHER" id="PTHR35563:SF2">
    <property type="entry name" value="BARREL METAL-DEPENDENT HYDROLASE, PUTATIVE (AFU_ORTHOLOGUE AFUA_1G16240)-RELATED"/>
    <property type="match status" value="1"/>
</dbReference>
<organism evidence="2 3">
    <name type="scientific">Thiorhodococcus drewsii AZ1</name>
    <dbReference type="NCBI Taxonomy" id="765913"/>
    <lineage>
        <taxon>Bacteria</taxon>
        <taxon>Pseudomonadati</taxon>
        <taxon>Pseudomonadota</taxon>
        <taxon>Gammaproteobacteria</taxon>
        <taxon>Chromatiales</taxon>
        <taxon>Chromatiaceae</taxon>
        <taxon>Thiorhodococcus</taxon>
    </lineage>
</organism>
<dbReference type="RefSeq" id="WP_007039132.1">
    <property type="nucleotide sequence ID" value="NZ_AFWT01000002.1"/>
</dbReference>
<dbReference type="OrthoDB" id="9787654at2"/>
<evidence type="ECO:0000313" key="2">
    <source>
        <dbReference type="EMBL" id="EGV33727.1"/>
    </source>
</evidence>
<dbReference type="Pfam" id="PF04909">
    <property type="entry name" value="Amidohydro_2"/>
    <property type="match status" value="1"/>
</dbReference>
<protein>
    <submittedName>
        <fullName evidence="2">Amidohydrolase 2</fullName>
    </submittedName>
</protein>
<dbReference type="InterPro" id="IPR032466">
    <property type="entry name" value="Metal_Hydrolase"/>
</dbReference>
<feature type="domain" description="Amidohydrolase-related" evidence="1">
    <location>
        <begin position="6"/>
        <end position="246"/>
    </location>
</feature>
<comment type="caution">
    <text evidence="2">The sequence shown here is derived from an EMBL/GenBank/DDBJ whole genome shotgun (WGS) entry which is preliminary data.</text>
</comment>
<gene>
    <name evidence="2" type="ORF">ThidrDRAFT_0416</name>
</gene>
<dbReference type="PATRIC" id="fig|765913.3.peg.420"/>
<dbReference type="AlphaFoldDB" id="G2DWM7"/>
<name>G2DWM7_9GAMM</name>
<dbReference type="GO" id="GO:0016787">
    <property type="term" value="F:hydrolase activity"/>
    <property type="evidence" value="ECO:0007669"/>
    <property type="project" value="UniProtKB-KW"/>
</dbReference>
<dbReference type="PANTHER" id="PTHR35563">
    <property type="entry name" value="BARREL METAL-DEPENDENT HYDROLASE, PUTATIVE (AFU_ORTHOLOGUE AFUA_1G16240)-RELATED"/>
    <property type="match status" value="1"/>
</dbReference>